<protein>
    <submittedName>
        <fullName evidence="4">Fimbrial adapter papK</fullName>
    </submittedName>
    <submittedName>
        <fullName evidence="3">Fimbrial protein</fullName>
    </submittedName>
</protein>
<evidence type="ECO:0000256" key="1">
    <source>
        <dbReference type="SAM" id="SignalP"/>
    </source>
</evidence>
<feature type="domain" description="Fimbrial-type adhesion" evidence="2">
    <location>
        <begin position="31"/>
        <end position="176"/>
    </location>
</feature>
<evidence type="ECO:0000313" key="3">
    <source>
        <dbReference type="EMBL" id="MDH2306129.1"/>
    </source>
</evidence>
<keyword evidence="1" id="KW-0732">Signal</keyword>
<proteinExistence type="predicted"/>
<dbReference type="EMBL" id="JARVQW010000005">
    <property type="protein sequence ID" value="MDH2306129.1"/>
    <property type="molecule type" value="Genomic_DNA"/>
</dbReference>
<dbReference type="GeneID" id="93674718"/>
<dbReference type="PANTHER" id="PTHR33420:SF9">
    <property type="entry name" value="MINOR FIMBRIAL SUBUNIT"/>
    <property type="match status" value="1"/>
</dbReference>
<dbReference type="InterPro" id="IPR036937">
    <property type="entry name" value="Adhesion_dom_fimbrial_sf"/>
</dbReference>
<feature type="signal peptide" evidence="1">
    <location>
        <begin position="1"/>
        <end position="22"/>
    </location>
</feature>
<dbReference type="InterPro" id="IPR000259">
    <property type="entry name" value="Adhesion_dom_fimbrial"/>
</dbReference>
<evidence type="ECO:0000313" key="4">
    <source>
        <dbReference type="EMBL" id="SUC33123.1"/>
    </source>
</evidence>
<dbReference type="InterPro" id="IPR008966">
    <property type="entry name" value="Adhesion_dom_sf"/>
</dbReference>
<reference evidence="3" key="3">
    <citation type="submission" date="2023-10" db="EMBL/GenBank/DDBJ databases">
        <title>Analysis of Resistance Genes of Carbapenem-resistant Providencia rettgeri.</title>
        <authorList>
            <person name="Liu M."/>
        </authorList>
    </citation>
    <scope>NUCLEOTIDE SEQUENCE</scope>
    <source>
        <strain evidence="3">QITACRE101</strain>
    </source>
</reference>
<dbReference type="InterPro" id="IPR050263">
    <property type="entry name" value="Bact_Fimbrial_Adh_Pro"/>
</dbReference>
<organism evidence="3 6">
    <name type="scientific">Providencia rettgeri</name>
    <dbReference type="NCBI Taxonomy" id="587"/>
    <lineage>
        <taxon>Bacteria</taxon>
        <taxon>Pseudomonadati</taxon>
        <taxon>Pseudomonadota</taxon>
        <taxon>Gammaproteobacteria</taxon>
        <taxon>Enterobacterales</taxon>
        <taxon>Morganellaceae</taxon>
        <taxon>Providencia</taxon>
    </lineage>
</organism>
<reference evidence="3" key="2">
    <citation type="submission" date="2023-04" db="EMBL/GenBank/DDBJ databases">
        <authorList>
            <person name="Li W."/>
        </authorList>
    </citation>
    <scope>NUCLEOTIDE SEQUENCE</scope>
    <source>
        <strain evidence="3">QITACRE101</strain>
    </source>
</reference>
<feature type="chain" id="PRO_5043143644" evidence="1">
    <location>
        <begin position="23"/>
        <end position="176"/>
    </location>
</feature>
<dbReference type="GO" id="GO:0009289">
    <property type="term" value="C:pilus"/>
    <property type="evidence" value="ECO:0007669"/>
    <property type="project" value="InterPro"/>
</dbReference>
<dbReference type="GO" id="GO:0043709">
    <property type="term" value="P:cell adhesion involved in single-species biofilm formation"/>
    <property type="evidence" value="ECO:0007669"/>
    <property type="project" value="TreeGrafter"/>
</dbReference>
<reference evidence="4 5" key="1">
    <citation type="submission" date="2018-06" db="EMBL/GenBank/DDBJ databases">
        <authorList>
            <consortium name="Pathogen Informatics"/>
            <person name="Doyle S."/>
        </authorList>
    </citation>
    <scope>NUCLEOTIDE SEQUENCE [LARGE SCALE GENOMIC DNA]</scope>
    <source>
        <strain evidence="4 5">NCTC11801</strain>
    </source>
</reference>
<name>A0A1B8SXU3_PRORE</name>
<dbReference type="OrthoDB" id="6462343at2"/>
<dbReference type="AlphaFoldDB" id="A0A1B8SXU3"/>
<evidence type="ECO:0000313" key="5">
    <source>
        <dbReference type="Proteomes" id="UP000254208"/>
    </source>
</evidence>
<dbReference type="PANTHER" id="PTHR33420">
    <property type="entry name" value="FIMBRIAL SUBUNIT ELFA-RELATED"/>
    <property type="match status" value="1"/>
</dbReference>
<accession>A0A1B8SXU3</accession>
<sequence length="176" mass="18953">MNKVIQCAVAGALLINFNAAFAVPDNLRVIGNLVEEPCTILPGDENIPMDFFDTPEKNFYAYGETPPKEFVIKLSDCDTTIGKFVEVTFSGTPNLALPGFLALSTSSVASGFAVGLQNSDKTPLAIEQKGSKLTLQDGANQLRFYAYLKGEPDAIADKTIKVGPYSAVATFKLDYE</sequence>
<gene>
    <name evidence="4" type="primary">papK_1</name>
    <name evidence="4" type="ORF">NCTC11801_04131</name>
    <name evidence="3" type="ORF">QDQ51_11975</name>
</gene>
<evidence type="ECO:0000259" key="2">
    <source>
        <dbReference type="Pfam" id="PF00419"/>
    </source>
</evidence>
<dbReference type="EMBL" id="UGTZ01000001">
    <property type="protein sequence ID" value="SUC33123.1"/>
    <property type="molecule type" value="Genomic_DNA"/>
</dbReference>
<evidence type="ECO:0000313" key="6">
    <source>
        <dbReference type="Proteomes" id="UP001162044"/>
    </source>
</evidence>
<dbReference type="Proteomes" id="UP001162044">
    <property type="component" value="Unassembled WGS sequence"/>
</dbReference>
<dbReference type="SUPFAM" id="SSF49401">
    <property type="entry name" value="Bacterial adhesins"/>
    <property type="match status" value="1"/>
</dbReference>
<dbReference type="OMA" id="CKGPAEY"/>
<dbReference type="Pfam" id="PF00419">
    <property type="entry name" value="Fimbrial"/>
    <property type="match status" value="1"/>
</dbReference>
<dbReference type="RefSeq" id="WP_004907834.1">
    <property type="nucleotide sequence ID" value="NZ_ABEXOA020000074.1"/>
</dbReference>
<dbReference type="Proteomes" id="UP000254208">
    <property type="component" value="Unassembled WGS sequence"/>
</dbReference>
<dbReference type="Gene3D" id="2.60.40.1090">
    <property type="entry name" value="Fimbrial-type adhesion domain"/>
    <property type="match status" value="1"/>
</dbReference>